<dbReference type="InterPro" id="IPR050095">
    <property type="entry name" value="ECF_ABC_transporter_ATP-bd"/>
</dbReference>
<evidence type="ECO:0000256" key="5">
    <source>
        <dbReference type="ARBA" id="ARBA00022840"/>
    </source>
</evidence>
<evidence type="ECO:0000256" key="7">
    <source>
        <dbReference type="ARBA" id="ARBA00023136"/>
    </source>
</evidence>
<feature type="domain" description="ABC transporter" evidence="8">
    <location>
        <begin position="12"/>
        <end position="250"/>
    </location>
</feature>
<dbReference type="GO" id="GO:0005524">
    <property type="term" value="F:ATP binding"/>
    <property type="evidence" value="ECO:0007669"/>
    <property type="project" value="UniProtKB-KW"/>
</dbReference>
<dbReference type="PROSITE" id="PS50893">
    <property type="entry name" value="ABC_TRANSPORTER_2"/>
    <property type="match status" value="2"/>
</dbReference>
<protein>
    <submittedName>
        <fullName evidence="9">HMP/thiamine import ATP-binding protein YkoD</fullName>
        <ecNumber evidence="9">3.6.3.-</ecNumber>
    </submittedName>
</protein>
<evidence type="ECO:0000313" key="10">
    <source>
        <dbReference type="Proteomes" id="UP000838686"/>
    </source>
</evidence>
<comment type="similarity">
    <text evidence="1">Belongs to the ABC transporter superfamily.</text>
</comment>
<dbReference type="Pfam" id="PF00005">
    <property type="entry name" value="ABC_tran"/>
    <property type="match status" value="2"/>
</dbReference>
<keyword evidence="10" id="KW-1185">Reference proteome</keyword>
<comment type="caution">
    <text evidence="9">The sequence shown here is derived from an EMBL/GenBank/DDBJ whole genome shotgun (WGS) entry which is preliminary data.</text>
</comment>
<evidence type="ECO:0000256" key="3">
    <source>
        <dbReference type="ARBA" id="ARBA00022475"/>
    </source>
</evidence>
<dbReference type="CDD" id="cd03225">
    <property type="entry name" value="ABC_cobalt_CbiO_domain1"/>
    <property type="match status" value="2"/>
</dbReference>
<dbReference type="Proteomes" id="UP000838686">
    <property type="component" value="Unassembled WGS sequence"/>
</dbReference>
<dbReference type="RefSeq" id="WP_236340046.1">
    <property type="nucleotide sequence ID" value="NZ_CAKMMF010000007.1"/>
</dbReference>
<proteinExistence type="inferred from homology"/>
<keyword evidence="6" id="KW-1278">Translocase</keyword>
<name>A0ABN8GCH0_9BACL</name>
<evidence type="ECO:0000256" key="4">
    <source>
        <dbReference type="ARBA" id="ARBA00022741"/>
    </source>
</evidence>
<keyword evidence="3" id="KW-1003">Cell membrane</keyword>
<keyword evidence="2" id="KW-0813">Transport</keyword>
<evidence type="ECO:0000256" key="2">
    <source>
        <dbReference type="ARBA" id="ARBA00022448"/>
    </source>
</evidence>
<keyword evidence="7" id="KW-0472">Membrane</keyword>
<feature type="domain" description="ABC transporter" evidence="8">
    <location>
        <begin position="316"/>
        <end position="551"/>
    </location>
</feature>
<dbReference type="SMART" id="SM00382">
    <property type="entry name" value="AAA"/>
    <property type="match status" value="2"/>
</dbReference>
<dbReference type="PANTHER" id="PTHR43553">
    <property type="entry name" value="HEAVY METAL TRANSPORTER"/>
    <property type="match status" value="1"/>
</dbReference>
<gene>
    <name evidence="9" type="primary">ykoD_2</name>
    <name evidence="9" type="ORF">PAECIP111893_01706</name>
</gene>
<keyword evidence="5 9" id="KW-0067">ATP-binding</keyword>
<dbReference type="InterPro" id="IPR027417">
    <property type="entry name" value="P-loop_NTPase"/>
</dbReference>
<dbReference type="PANTHER" id="PTHR43553:SF24">
    <property type="entry name" value="ENERGY-COUPLING FACTOR TRANSPORTER ATP-BINDING PROTEIN ECFA1"/>
    <property type="match status" value="1"/>
</dbReference>
<dbReference type="GO" id="GO:0016787">
    <property type="term" value="F:hydrolase activity"/>
    <property type="evidence" value="ECO:0007669"/>
    <property type="project" value="UniProtKB-KW"/>
</dbReference>
<keyword evidence="4" id="KW-0547">Nucleotide-binding</keyword>
<accession>A0ABN8GCH0</accession>
<reference evidence="9" key="1">
    <citation type="submission" date="2022-01" db="EMBL/GenBank/DDBJ databases">
        <authorList>
            <person name="Criscuolo A."/>
        </authorList>
    </citation>
    <scope>NUCLEOTIDE SEQUENCE</scope>
    <source>
        <strain evidence="9">CIP111893</strain>
    </source>
</reference>
<keyword evidence="9" id="KW-0378">Hydrolase</keyword>
<evidence type="ECO:0000259" key="8">
    <source>
        <dbReference type="PROSITE" id="PS50893"/>
    </source>
</evidence>
<sequence>MTFQSTEEQPIIKLDNVTFRYPGAEANSLEGVSLSICRGDFIAIAGSNGSGKSTLCKCFNGLIPTYYSGDMEGTVLVDGLSTADHSVAELSKRVAYVFQDFENQLVRPTVYDEVCFAPLNFGYEDYKERGMNALRMLEIEHLRHEWIWQLSGGQKHMAALAAALALDPDVIVVDEPVAQLDPAHARVIYEKLKLLNERYGKTIVVIEHHTEFIADYCRNMVLMEKGGRVRWVKSVSEGLSAVSELTEMNIQPPQVTQAFHALRSEQAVERGIAYPITIEEAAAHWSPVVRRASFLSDTGESIVPPSSQAAGGEPLVCFEGVISGYQGIDRKKKPILQGIDLDIHEGDRIALIGNNGAGKSTLLRLISGLRRPWEGKVTVCGKDTRKSTPEELSDLVAFLFQNPEEMFIADNIRQDIEFFLKARKQEGIEPFIEDVLRRFKLTELQQRDGRLLSGGQQRRTTLAIGMAMRPTIMLLDEPTASLDIASRKELTLLFDQLREQVKAVVIATHDMQLVADWANRVIVMNEGRILLDTDSRTVFQHPEILDRAALIAPQIVQLCGRLGIEPACLSVEQFIAYMQRMPREELVYGIS</sequence>
<dbReference type="InterPro" id="IPR003439">
    <property type="entry name" value="ABC_transporter-like_ATP-bd"/>
</dbReference>
<dbReference type="InterPro" id="IPR003593">
    <property type="entry name" value="AAA+_ATPase"/>
</dbReference>
<evidence type="ECO:0000313" key="9">
    <source>
        <dbReference type="EMBL" id="CAH1201727.1"/>
    </source>
</evidence>
<dbReference type="Gene3D" id="3.40.50.300">
    <property type="entry name" value="P-loop containing nucleotide triphosphate hydrolases"/>
    <property type="match status" value="2"/>
</dbReference>
<dbReference type="EMBL" id="CAKMMF010000007">
    <property type="protein sequence ID" value="CAH1201727.1"/>
    <property type="molecule type" value="Genomic_DNA"/>
</dbReference>
<evidence type="ECO:0000256" key="1">
    <source>
        <dbReference type="ARBA" id="ARBA00005417"/>
    </source>
</evidence>
<evidence type="ECO:0000256" key="6">
    <source>
        <dbReference type="ARBA" id="ARBA00022967"/>
    </source>
</evidence>
<dbReference type="InterPro" id="IPR015856">
    <property type="entry name" value="ABC_transpr_CbiO/EcfA_su"/>
</dbReference>
<dbReference type="EC" id="3.6.3.-" evidence="9"/>
<organism evidence="9 10">
    <name type="scientific">Paenibacillus plantiphilus</name>
    <dbReference type="NCBI Taxonomy" id="2905650"/>
    <lineage>
        <taxon>Bacteria</taxon>
        <taxon>Bacillati</taxon>
        <taxon>Bacillota</taxon>
        <taxon>Bacilli</taxon>
        <taxon>Bacillales</taxon>
        <taxon>Paenibacillaceae</taxon>
        <taxon>Paenibacillus</taxon>
    </lineage>
</organism>
<dbReference type="SUPFAM" id="SSF52540">
    <property type="entry name" value="P-loop containing nucleoside triphosphate hydrolases"/>
    <property type="match status" value="2"/>
</dbReference>